<dbReference type="EnsemblPlants" id="MELO3C021684.2.1">
    <property type="protein sequence ID" value="MELO3C021684.2.1"/>
    <property type="gene ID" value="MELO3C021684.2"/>
</dbReference>
<organism evidence="1">
    <name type="scientific">Cucumis melo</name>
    <name type="common">Muskmelon</name>
    <dbReference type="NCBI Taxonomy" id="3656"/>
    <lineage>
        <taxon>Eukaryota</taxon>
        <taxon>Viridiplantae</taxon>
        <taxon>Streptophyta</taxon>
        <taxon>Embryophyta</taxon>
        <taxon>Tracheophyta</taxon>
        <taxon>Spermatophyta</taxon>
        <taxon>Magnoliopsida</taxon>
        <taxon>eudicotyledons</taxon>
        <taxon>Gunneridae</taxon>
        <taxon>Pentapetalae</taxon>
        <taxon>rosids</taxon>
        <taxon>fabids</taxon>
        <taxon>Cucurbitales</taxon>
        <taxon>Cucurbitaceae</taxon>
        <taxon>Benincaseae</taxon>
        <taxon>Cucumis</taxon>
    </lineage>
</organism>
<sequence>MEMLTDVKMSERCWVSTWSVSRMWSQSVSGVVVPRAFRRVAISTTFGRRWVSTTLGFQRRSMAKRGLGAT</sequence>
<accession>A0A9I9DQP7</accession>
<dbReference type="AlphaFoldDB" id="A0A9I9DQP7"/>
<proteinExistence type="predicted"/>
<reference evidence="1" key="1">
    <citation type="submission" date="2023-03" db="UniProtKB">
        <authorList>
            <consortium name="EnsemblPlants"/>
        </authorList>
    </citation>
    <scope>IDENTIFICATION</scope>
</reference>
<name>A0A9I9DQP7_CUCME</name>
<protein>
    <submittedName>
        <fullName evidence="1">Uncharacterized protein</fullName>
    </submittedName>
</protein>
<dbReference type="Gramene" id="MELO3C021684.2.1">
    <property type="protein sequence ID" value="MELO3C021684.2.1"/>
    <property type="gene ID" value="MELO3C021684.2"/>
</dbReference>
<evidence type="ECO:0000313" key="1">
    <source>
        <dbReference type="EnsemblPlants" id="MELO3C021684.2.1"/>
    </source>
</evidence>